<name>A0A4Y2C006_ARAVE</name>
<keyword evidence="1" id="KW-1133">Transmembrane helix</keyword>
<sequence>MNSQQEGLVDVHGISQEGQCGKRKISFTEVGDFKSVGAKHSDCSTRYTPSEVSVRRYDTTQVSGHGLFFYGISALVSVYNCSKVALLYCAM</sequence>
<evidence type="ECO:0000313" key="3">
    <source>
        <dbReference type="Proteomes" id="UP000499080"/>
    </source>
</evidence>
<feature type="transmembrane region" description="Helical" evidence="1">
    <location>
        <begin position="67"/>
        <end position="90"/>
    </location>
</feature>
<reference evidence="2 3" key="1">
    <citation type="journal article" date="2019" name="Sci. Rep.">
        <title>Orb-weaving spider Araneus ventricosus genome elucidates the spidroin gene catalogue.</title>
        <authorList>
            <person name="Kono N."/>
            <person name="Nakamura H."/>
            <person name="Ohtoshi R."/>
            <person name="Moran D.A.P."/>
            <person name="Shinohara A."/>
            <person name="Yoshida Y."/>
            <person name="Fujiwara M."/>
            <person name="Mori M."/>
            <person name="Tomita M."/>
            <person name="Arakawa K."/>
        </authorList>
    </citation>
    <scope>NUCLEOTIDE SEQUENCE [LARGE SCALE GENOMIC DNA]</scope>
</reference>
<evidence type="ECO:0000256" key="1">
    <source>
        <dbReference type="SAM" id="Phobius"/>
    </source>
</evidence>
<dbReference type="EMBL" id="BGPR01000125">
    <property type="protein sequence ID" value="GBL96926.1"/>
    <property type="molecule type" value="Genomic_DNA"/>
</dbReference>
<dbReference type="Proteomes" id="UP000499080">
    <property type="component" value="Unassembled WGS sequence"/>
</dbReference>
<protein>
    <submittedName>
        <fullName evidence="2">Uncharacterized protein</fullName>
    </submittedName>
</protein>
<organism evidence="2 3">
    <name type="scientific">Araneus ventricosus</name>
    <name type="common">Orbweaver spider</name>
    <name type="synonym">Epeira ventricosa</name>
    <dbReference type="NCBI Taxonomy" id="182803"/>
    <lineage>
        <taxon>Eukaryota</taxon>
        <taxon>Metazoa</taxon>
        <taxon>Ecdysozoa</taxon>
        <taxon>Arthropoda</taxon>
        <taxon>Chelicerata</taxon>
        <taxon>Arachnida</taxon>
        <taxon>Araneae</taxon>
        <taxon>Araneomorphae</taxon>
        <taxon>Entelegynae</taxon>
        <taxon>Araneoidea</taxon>
        <taxon>Araneidae</taxon>
        <taxon>Araneus</taxon>
    </lineage>
</organism>
<proteinExistence type="predicted"/>
<dbReference type="AlphaFoldDB" id="A0A4Y2C006"/>
<comment type="caution">
    <text evidence="2">The sequence shown here is derived from an EMBL/GenBank/DDBJ whole genome shotgun (WGS) entry which is preliminary data.</text>
</comment>
<keyword evidence="1" id="KW-0472">Membrane</keyword>
<accession>A0A4Y2C006</accession>
<evidence type="ECO:0000313" key="2">
    <source>
        <dbReference type="EMBL" id="GBL96926.1"/>
    </source>
</evidence>
<keyword evidence="1" id="KW-0812">Transmembrane</keyword>
<keyword evidence="3" id="KW-1185">Reference proteome</keyword>
<gene>
    <name evidence="2" type="ORF">AVEN_182509_1</name>
</gene>